<evidence type="ECO:0000256" key="1">
    <source>
        <dbReference type="ARBA" id="ARBA00001958"/>
    </source>
</evidence>
<dbReference type="PANTHER" id="PTHR11817">
    <property type="entry name" value="PYRUVATE KINASE"/>
    <property type="match status" value="1"/>
</dbReference>
<keyword evidence="7" id="KW-0547">Nucleotide-binding</keyword>
<keyword evidence="12" id="KW-0670">Pyruvate</keyword>
<evidence type="ECO:0000256" key="11">
    <source>
        <dbReference type="ARBA" id="ARBA00023152"/>
    </source>
</evidence>
<keyword evidence="10" id="KW-0460">Magnesium</keyword>
<evidence type="ECO:0000256" key="13">
    <source>
        <dbReference type="SAM" id="MobiDB-lite"/>
    </source>
</evidence>
<comment type="cofactor">
    <cofactor evidence="1">
        <name>K(+)</name>
        <dbReference type="ChEBI" id="CHEBI:29103"/>
    </cofactor>
</comment>
<dbReference type="Proteomes" id="UP001497444">
    <property type="component" value="Chromosome 9"/>
</dbReference>
<name>A0ABP0XH78_9BRYO</name>
<dbReference type="InterPro" id="IPR001697">
    <property type="entry name" value="Pyr_Knase"/>
</dbReference>
<evidence type="ECO:0000256" key="9">
    <source>
        <dbReference type="ARBA" id="ARBA00022840"/>
    </source>
</evidence>
<dbReference type="InterPro" id="IPR015806">
    <property type="entry name" value="Pyrv_Knase_insert_dom_sf"/>
</dbReference>
<dbReference type="Gene3D" id="2.40.33.10">
    <property type="entry name" value="PK beta-barrel domain-like"/>
    <property type="match status" value="1"/>
</dbReference>
<dbReference type="Pfam" id="PF00224">
    <property type="entry name" value="PK"/>
    <property type="match status" value="2"/>
</dbReference>
<gene>
    <name evidence="15" type="ORF">CSSPJE1EN1_LOCUS23977</name>
</gene>
<dbReference type="InterPro" id="IPR011037">
    <property type="entry name" value="Pyrv_Knase-like_insert_dom_sf"/>
</dbReference>
<keyword evidence="8" id="KW-0418">Kinase</keyword>
<evidence type="ECO:0000256" key="10">
    <source>
        <dbReference type="ARBA" id="ARBA00022842"/>
    </source>
</evidence>
<dbReference type="InterPro" id="IPR015813">
    <property type="entry name" value="Pyrv/PenolPyrv_kinase-like_dom"/>
</dbReference>
<feature type="domain" description="Pyruvate kinase barrel" evidence="14">
    <location>
        <begin position="326"/>
        <end position="413"/>
    </location>
</feature>
<keyword evidence="16" id="KW-1185">Reference proteome</keyword>
<proteinExistence type="inferred from homology"/>
<evidence type="ECO:0000256" key="2">
    <source>
        <dbReference type="ARBA" id="ARBA00004997"/>
    </source>
</evidence>
<organism evidence="15 16">
    <name type="scientific">Sphagnum jensenii</name>
    <dbReference type="NCBI Taxonomy" id="128206"/>
    <lineage>
        <taxon>Eukaryota</taxon>
        <taxon>Viridiplantae</taxon>
        <taxon>Streptophyta</taxon>
        <taxon>Embryophyta</taxon>
        <taxon>Bryophyta</taxon>
        <taxon>Sphagnophytina</taxon>
        <taxon>Sphagnopsida</taxon>
        <taxon>Sphagnales</taxon>
        <taxon>Sphagnaceae</taxon>
        <taxon>Sphagnum</taxon>
    </lineage>
</organism>
<dbReference type="SUPFAM" id="SSF50800">
    <property type="entry name" value="PK beta-barrel domain-like"/>
    <property type="match status" value="1"/>
</dbReference>
<evidence type="ECO:0000313" key="16">
    <source>
        <dbReference type="Proteomes" id="UP001497444"/>
    </source>
</evidence>
<evidence type="ECO:0000256" key="12">
    <source>
        <dbReference type="ARBA" id="ARBA00023317"/>
    </source>
</evidence>
<sequence>MTDRVVAVFHTECCSSSATAALGAGKAPFITGVDAPRMQQQQLLCKKNVLVQSADNMLHLQQQQSMMGVHGSSASSPSTKVLFQLNVRSSKNSESKSKHQRSSSSSASHTHFNSTTSVLVADPAAAAVKKKGRENPPTSVNHHLASPATTTKDRQGGSSGKVKKKDQQQQQQQQKQQQQQFLGAALLSNSPDEYERMLMNLIDQLHGICLHALALERWHAPQLKNVHRRYQESARNLLHYVAFRSLDIAGLQETLTSLGLSSLDNCEASTIASVNSVISSVRSLLYAAQLDSSHFLELSWPLAADQAGNNLFGNAQELFGPFSSQRETHIMVTLPSESALEEDTLIQTLIKTGMNVARVNCAHDGPETWLKMIRKVRYFSQLLESPCRVMMDLAGPKLRTGPMRPGPSVLKLKPFKDETGEVTSPATVWIANEGVKPPPSPAASEEEDNNSRVVNANIPITEEAQKWLKKIAVGDIFKFKDRKGRQRELLVVAKAGAGVWAECNDTSYVETATEFVVVGSRGAKKARLHVGELPKIEQAIVLRAGDKLVLTRDNNLLGTPAVLDKKGNVVAPARMACTLEQVFEAAKADDPIKFDEGKITGRISAVSSSEILVEITDAGGDHKGRKLRGEKAINLPQTDLAVCGLTAKDATDLEFVAAHADIVALSFVNGPSDVQCLQTELCHIRERHQESSSSSSQTSLGIVLKIETELGFQRLPALLLQAMEMDNSVGVMVARGDMAVECGWQRLAEMQDQILITCEAAHVPTIWATQVLEGMAKSGIPSRAEITDAASASRAECVMLNKGPHIIEAVNSLDDILHREAFHRRKNHAIMHPLSQFQNYH</sequence>
<keyword evidence="11" id="KW-0324">Glycolysis</keyword>
<feature type="region of interest" description="Disordered" evidence="13">
    <location>
        <begin position="88"/>
        <end position="177"/>
    </location>
</feature>
<dbReference type="NCBIfam" id="NF011314">
    <property type="entry name" value="PRK14725.1"/>
    <property type="match status" value="1"/>
</dbReference>
<evidence type="ECO:0000256" key="4">
    <source>
        <dbReference type="ARBA" id="ARBA00012142"/>
    </source>
</evidence>
<evidence type="ECO:0000313" key="15">
    <source>
        <dbReference type="EMBL" id="CAK9278499.1"/>
    </source>
</evidence>
<feature type="compositionally biased region" description="Low complexity" evidence="13">
    <location>
        <begin position="102"/>
        <end position="127"/>
    </location>
</feature>
<accession>A0ABP0XH78</accession>
<dbReference type="InterPro" id="IPR040442">
    <property type="entry name" value="Pyrv_kinase-like_dom_sf"/>
</dbReference>
<evidence type="ECO:0000256" key="6">
    <source>
        <dbReference type="ARBA" id="ARBA00022723"/>
    </source>
</evidence>
<feature type="region of interest" description="Disordered" evidence="13">
    <location>
        <begin position="431"/>
        <end position="450"/>
    </location>
</feature>
<dbReference type="Gene3D" id="3.20.20.60">
    <property type="entry name" value="Phosphoenolpyruvate-binding domains"/>
    <property type="match status" value="2"/>
</dbReference>
<keyword evidence="6" id="KW-0479">Metal-binding</keyword>
<feature type="compositionally biased region" description="Low complexity" evidence="13">
    <location>
        <begin position="168"/>
        <end position="177"/>
    </location>
</feature>
<dbReference type="InterPro" id="IPR015793">
    <property type="entry name" value="Pyrv_Knase_brl"/>
</dbReference>
<protein>
    <recommendedName>
        <fullName evidence="4">pyruvate kinase</fullName>
        <ecNumber evidence="4">2.7.1.40</ecNumber>
    </recommendedName>
</protein>
<dbReference type="EC" id="2.7.1.40" evidence="4"/>
<evidence type="ECO:0000256" key="7">
    <source>
        <dbReference type="ARBA" id="ARBA00022741"/>
    </source>
</evidence>
<keyword evidence="9" id="KW-0067">ATP-binding</keyword>
<reference evidence="15" key="1">
    <citation type="submission" date="2024-02" db="EMBL/GenBank/DDBJ databases">
        <authorList>
            <consortium name="ELIXIR-Norway"/>
            <consortium name="Elixir Norway"/>
        </authorList>
    </citation>
    <scope>NUCLEOTIDE SEQUENCE</scope>
</reference>
<evidence type="ECO:0000256" key="3">
    <source>
        <dbReference type="ARBA" id="ARBA00008663"/>
    </source>
</evidence>
<dbReference type="SUPFAM" id="SSF51621">
    <property type="entry name" value="Phosphoenolpyruvate/pyruvate domain"/>
    <property type="match status" value="1"/>
</dbReference>
<dbReference type="EMBL" id="OZ020104">
    <property type="protein sequence ID" value="CAK9278499.1"/>
    <property type="molecule type" value="Genomic_DNA"/>
</dbReference>
<comment type="pathway">
    <text evidence="2">Carbohydrate degradation; glycolysis; pyruvate from D-glyceraldehyde 3-phosphate: step 5/5.</text>
</comment>
<evidence type="ECO:0000256" key="8">
    <source>
        <dbReference type="ARBA" id="ARBA00022777"/>
    </source>
</evidence>
<feature type="domain" description="Pyruvate kinase barrel" evidence="14">
    <location>
        <begin position="531"/>
        <end position="801"/>
    </location>
</feature>
<evidence type="ECO:0000256" key="5">
    <source>
        <dbReference type="ARBA" id="ARBA00022679"/>
    </source>
</evidence>
<keyword evidence="5" id="KW-0808">Transferase</keyword>
<evidence type="ECO:0000259" key="14">
    <source>
        <dbReference type="Pfam" id="PF00224"/>
    </source>
</evidence>
<comment type="similarity">
    <text evidence="3">Belongs to the pyruvate kinase family.</text>
</comment>